<reference evidence="1 2" key="1">
    <citation type="journal article" date="2013" name="PLoS Genet.">
        <title>Distinctive expansion of potential virulence genes in the genome of the oomycete fish pathogen Saprolegnia parasitica.</title>
        <authorList>
            <person name="Jiang R.H."/>
            <person name="de Bruijn I."/>
            <person name="Haas B.J."/>
            <person name="Belmonte R."/>
            <person name="Lobach L."/>
            <person name="Christie J."/>
            <person name="van den Ackerveken G."/>
            <person name="Bottin A."/>
            <person name="Bulone V."/>
            <person name="Diaz-Moreno S.M."/>
            <person name="Dumas B."/>
            <person name="Fan L."/>
            <person name="Gaulin E."/>
            <person name="Govers F."/>
            <person name="Grenville-Briggs L.J."/>
            <person name="Horner N.R."/>
            <person name="Levin J.Z."/>
            <person name="Mammella M."/>
            <person name="Meijer H.J."/>
            <person name="Morris P."/>
            <person name="Nusbaum C."/>
            <person name="Oome S."/>
            <person name="Phillips A.J."/>
            <person name="van Rooyen D."/>
            <person name="Rzeszutek E."/>
            <person name="Saraiva M."/>
            <person name="Secombes C.J."/>
            <person name="Seidl M.F."/>
            <person name="Snel B."/>
            <person name="Stassen J.H."/>
            <person name="Sykes S."/>
            <person name="Tripathy S."/>
            <person name="van den Berg H."/>
            <person name="Vega-Arreguin J.C."/>
            <person name="Wawra S."/>
            <person name="Young S.K."/>
            <person name="Zeng Q."/>
            <person name="Dieguez-Uribeondo J."/>
            <person name="Russ C."/>
            <person name="Tyler B.M."/>
            <person name="van West P."/>
        </authorList>
    </citation>
    <scope>NUCLEOTIDE SEQUENCE [LARGE SCALE GENOMIC DNA]</scope>
    <source>
        <strain evidence="1 2">CBS 223.65</strain>
    </source>
</reference>
<keyword evidence="2" id="KW-1185">Reference proteome</keyword>
<protein>
    <submittedName>
        <fullName evidence="1">Uncharacterized protein</fullName>
    </submittedName>
</protein>
<dbReference type="RefSeq" id="XP_012209785.1">
    <property type="nucleotide sequence ID" value="XM_012354395.1"/>
</dbReference>
<dbReference type="EMBL" id="KK583347">
    <property type="protein sequence ID" value="KDO19521.1"/>
    <property type="molecule type" value="Genomic_DNA"/>
</dbReference>
<organism evidence="1 2">
    <name type="scientific">Saprolegnia parasitica (strain CBS 223.65)</name>
    <dbReference type="NCBI Taxonomy" id="695850"/>
    <lineage>
        <taxon>Eukaryota</taxon>
        <taxon>Sar</taxon>
        <taxon>Stramenopiles</taxon>
        <taxon>Oomycota</taxon>
        <taxon>Saprolegniomycetes</taxon>
        <taxon>Saprolegniales</taxon>
        <taxon>Saprolegniaceae</taxon>
        <taxon>Saprolegnia</taxon>
    </lineage>
</organism>
<gene>
    <name evidence="1" type="ORF">SPRG_15336</name>
</gene>
<dbReference type="GeneID" id="24137074"/>
<name>A0A067BYW6_SAPPC</name>
<dbReference type="Proteomes" id="UP000030745">
    <property type="component" value="Unassembled WGS sequence"/>
</dbReference>
<dbReference type="VEuPathDB" id="FungiDB:SPRG_15336"/>
<evidence type="ECO:0000313" key="2">
    <source>
        <dbReference type="Proteomes" id="UP000030745"/>
    </source>
</evidence>
<proteinExistence type="predicted"/>
<dbReference type="KEGG" id="spar:SPRG_15336"/>
<sequence length="68" mass="7526">MGLYRSLWSGLQQSVTWPNVLYRNLQSLTPPHLLVSLNDLKNGVALPSMATPCRHGSHSRPQAPPGDY</sequence>
<dbReference type="AlphaFoldDB" id="A0A067BYW6"/>
<evidence type="ECO:0000313" key="1">
    <source>
        <dbReference type="EMBL" id="KDO19521.1"/>
    </source>
</evidence>
<accession>A0A067BYW6</accession>